<proteinExistence type="predicted"/>
<evidence type="ECO:0000256" key="1">
    <source>
        <dbReference type="SAM" id="MobiDB-lite"/>
    </source>
</evidence>
<name>A0A9P9INQ3_9PLEO</name>
<evidence type="ECO:0000313" key="3">
    <source>
        <dbReference type="Proteomes" id="UP000700596"/>
    </source>
</evidence>
<accession>A0A9P9INQ3</accession>
<dbReference type="AlphaFoldDB" id="A0A9P9INQ3"/>
<dbReference type="EMBL" id="JAGMWT010000006">
    <property type="protein sequence ID" value="KAH7127021.1"/>
    <property type="molecule type" value="Genomic_DNA"/>
</dbReference>
<gene>
    <name evidence="2" type="ORF">B0J11DRAFT_527032</name>
</gene>
<reference evidence="2" key="1">
    <citation type="journal article" date="2021" name="Nat. Commun.">
        <title>Genetic determinants of endophytism in the Arabidopsis root mycobiome.</title>
        <authorList>
            <person name="Mesny F."/>
            <person name="Miyauchi S."/>
            <person name="Thiergart T."/>
            <person name="Pickel B."/>
            <person name="Atanasova L."/>
            <person name="Karlsson M."/>
            <person name="Huettel B."/>
            <person name="Barry K.W."/>
            <person name="Haridas S."/>
            <person name="Chen C."/>
            <person name="Bauer D."/>
            <person name="Andreopoulos W."/>
            <person name="Pangilinan J."/>
            <person name="LaButti K."/>
            <person name="Riley R."/>
            <person name="Lipzen A."/>
            <person name="Clum A."/>
            <person name="Drula E."/>
            <person name="Henrissat B."/>
            <person name="Kohler A."/>
            <person name="Grigoriev I.V."/>
            <person name="Martin F.M."/>
            <person name="Hacquard S."/>
        </authorList>
    </citation>
    <scope>NUCLEOTIDE SEQUENCE</scope>
    <source>
        <strain evidence="2">MPI-CAGE-CH-0243</strain>
    </source>
</reference>
<feature type="region of interest" description="Disordered" evidence="1">
    <location>
        <begin position="144"/>
        <end position="173"/>
    </location>
</feature>
<sequence>MPVRVEPESQSPTSSTSTSTPKYFSDSESYPESPLESPILQRTTRRLIGNHGAREHGHHYHHQYQRPCRLRPALQRTNSNPPKTDPDTDTDTDSDLESASLRESPISLQAEIRARRNYHKYRRLRFPAWGKWIREMRAHRIRQALQKPSLATPMIDPESDSDSDLESNSLPESPIALRVERRAQQGWEKFRFLRFPARGNGNCVDGRRGNGIENMAQMGVRRSRRLAAAATAGLFGELEALF</sequence>
<comment type="caution">
    <text evidence="2">The sequence shown here is derived from an EMBL/GenBank/DDBJ whole genome shotgun (WGS) entry which is preliminary data.</text>
</comment>
<feature type="region of interest" description="Disordered" evidence="1">
    <location>
        <begin position="1"/>
        <end position="40"/>
    </location>
</feature>
<keyword evidence="3" id="KW-1185">Reference proteome</keyword>
<evidence type="ECO:0000313" key="2">
    <source>
        <dbReference type="EMBL" id="KAH7127021.1"/>
    </source>
</evidence>
<dbReference type="Proteomes" id="UP000700596">
    <property type="component" value="Unassembled WGS sequence"/>
</dbReference>
<feature type="compositionally biased region" description="Low complexity" evidence="1">
    <location>
        <begin position="11"/>
        <end position="38"/>
    </location>
</feature>
<protein>
    <submittedName>
        <fullName evidence="2">Uncharacterized protein</fullName>
    </submittedName>
</protein>
<feature type="region of interest" description="Disordered" evidence="1">
    <location>
        <begin position="73"/>
        <end position="104"/>
    </location>
</feature>
<organism evidence="2 3">
    <name type="scientific">Dendryphion nanum</name>
    <dbReference type="NCBI Taxonomy" id="256645"/>
    <lineage>
        <taxon>Eukaryota</taxon>
        <taxon>Fungi</taxon>
        <taxon>Dikarya</taxon>
        <taxon>Ascomycota</taxon>
        <taxon>Pezizomycotina</taxon>
        <taxon>Dothideomycetes</taxon>
        <taxon>Pleosporomycetidae</taxon>
        <taxon>Pleosporales</taxon>
        <taxon>Torulaceae</taxon>
        <taxon>Dendryphion</taxon>
    </lineage>
</organism>
<feature type="compositionally biased region" description="Acidic residues" evidence="1">
    <location>
        <begin position="87"/>
        <end position="96"/>
    </location>
</feature>